<accession>A0A2C6AXY1</accession>
<proteinExistence type="predicted"/>
<organism evidence="1 2">
    <name type="scientific">Fusobacterium nucleatum subsp. polymorphum</name>
    <name type="common">Fusobacterium polymorphum</name>
    <dbReference type="NCBI Taxonomy" id="76857"/>
    <lineage>
        <taxon>Bacteria</taxon>
        <taxon>Fusobacteriati</taxon>
        <taxon>Fusobacteriota</taxon>
        <taxon>Fusobacteriia</taxon>
        <taxon>Fusobacteriales</taxon>
        <taxon>Fusobacteriaceae</taxon>
        <taxon>Fusobacterium</taxon>
    </lineage>
</organism>
<gene>
    <name evidence="1" type="ORF">CA840_03535</name>
</gene>
<sequence length="74" mass="8527">MTQIMNRIKSAFKTITSNDETEKSEDKSMPFSITGTEEKVAKKIEKNEYEGFANGFPEWTLEPPQVAVRRKNNE</sequence>
<evidence type="ECO:0000313" key="2">
    <source>
        <dbReference type="Proteomes" id="UP000225199"/>
    </source>
</evidence>
<protein>
    <submittedName>
        <fullName evidence="1">High mobility group protein 1</fullName>
    </submittedName>
</protein>
<reference evidence="1 2" key="1">
    <citation type="submission" date="2017-06" db="EMBL/GenBank/DDBJ databases">
        <title>Draft genome sequence of Fusobacterium nucleatum subsp. polymorphum KCOM 1002 (=ChDC F175).</title>
        <authorList>
            <person name="Kook J.-K."/>
            <person name="Park S.-N."/>
            <person name="Lim Y.K."/>
            <person name="Roh H."/>
        </authorList>
    </citation>
    <scope>NUCLEOTIDE SEQUENCE [LARGE SCALE GENOMIC DNA]</scope>
    <source>
        <strain evidence="2">KCOM 1002 (ChDC F175)</strain>
    </source>
</reference>
<name>A0A2C6AXY1_FUSNP</name>
<comment type="caution">
    <text evidence="1">The sequence shown here is derived from an EMBL/GenBank/DDBJ whole genome shotgun (WGS) entry which is preliminary data.</text>
</comment>
<evidence type="ECO:0000313" key="1">
    <source>
        <dbReference type="EMBL" id="PHH96491.1"/>
    </source>
</evidence>
<dbReference type="RefSeq" id="WP_098978520.1">
    <property type="nucleotide sequence ID" value="NZ_NIRJ01000001.1"/>
</dbReference>
<dbReference type="EMBL" id="NIRJ01000001">
    <property type="protein sequence ID" value="PHH96491.1"/>
    <property type="molecule type" value="Genomic_DNA"/>
</dbReference>
<dbReference type="Proteomes" id="UP000225199">
    <property type="component" value="Unassembled WGS sequence"/>
</dbReference>
<dbReference type="AlphaFoldDB" id="A0A2C6AXY1"/>